<keyword evidence="2" id="KW-1185">Reference proteome</keyword>
<evidence type="ECO:0000313" key="1">
    <source>
        <dbReference type="EMBL" id="RNA01528.1"/>
    </source>
</evidence>
<feature type="non-terminal residue" evidence="1">
    <location>
        <position position="92"/>
    </location>
</feature>
<dbReference type="Proteomes" id="UP000276133">
    <property type="component" value="Unassembled WGS sequence"/>
</dbReference>
<reference evidence="1 2" key="1">
    <citation type="journal article" date="2018" name="Sci. Rep.">
        <title>Genomic signatures of local adaptation to the degree of environmental predictability in rotifers.</title>
        <authorList>
            <person name="Franch-Gras L."/>
            <person name="Hahn C."/>
            <person name="Garcia-Roger E.M."/>
            <person name="Carmona M.J."/>
            <person name="Serra M."/>
            <person name="Gomez A."/>
        </authorList>
    </citation>
    <scope>NUCLEOTIDE SEQUENCE [LARGE SCALE GENOMIC DNA]</scope>
    <source>
        <strain evidence="1">HYR1</strain>
    </source>
</reference>
<sequence length="92" mass="9660">MKKSQASISILWTTSDSTTVRTNTPQTSSLGLTSASTAIRINQASTSTLRATTNSTTVRTNQASEHSESTIIAPNKNTTVASENVSFLISGP</sequence>
<dbReference type="AlphaFoldDB" id="A0A3M7PS94"/>
<evidence type="ECO:0000313" key="2">
    <source>
        <dbReference type="Proteomes" id="UP000276133"/>
    </source>
</evidence>
<gene>
    <name evidence="1" type="ORF">BpHYR1_023814</name>
</gene>
<proteinExistence type="predicted"/>
<accession>A0A3M7PS94</accession>
<protein>
    <submittedName>
        <fullName evidence="1">Uncharacterized protein</fullName>
    </submittedName>
</protein>
<organism evidence="1 2">
    <name type="scientific">Brachionus plicatilis</name>
    <name type="common">Marine rotifer</name>
    <name type="synonym">Brachionus muelleri</name>
    <dbReference type="NCBI Taxonomy" id="10195"/>
    <lineage>
        <taxon>Eukaryota</taxon>
        <taxon>Metazoa</taxon>
        <taxon>Spiralia</taxon>
        <taxon>Gnathifera</taxon>
        <taxon>Rotifera</taxon>
        <taxon>Eurotatoria</taxon>
        <taxon>Monogononta</taxon>
        <taxon>Pseudotrocha</taxon>
        <taxon>Ploima</taxon>
        <taxon>Brachionidae</taxon>
        <taxon>Brachionus</taxon>
    </lineage>
</organism>
<name>A0A3M7PS94_BRAPC</name>
<comment type="caution">
    <text evidence="1">The sequence shown here is derived from an EMBL/GenBank/DDBJ whole genome shotgun (WGS) entry which is preliminary data.</text>
</comment>
<dbReference type="EMBL" id="REGN01009288">
    <property type="protein sequence ID" value="RNA01528.1"/>
    <property type="molecule type" value="Genomic_DNA"/>
</dbReference>